<proteinExistence type="predicted"/>
<evidence type="ECO:0000259" key="2">
    <source>
        <dbReference type="Pfam" id="PF02517"/>
    </source>
</evidence>
<feature type="transmembrane region" description="Helical" evidence="1">
    <location>
        <begin position="12"/>
        <end position="30"/>
    </location>
</feature>
<dbReference type="GO" id="GO:0080120">
    <property type="term" value="P:CAAX-box protein maturation"/>
    <property type="evidence" value="ECO:0007669"/>
    <property type="project" value="UniProtKB-ARBA"/>
</dbReference>
<evidence type="ECO:0000256" key="1">
    <source>
        <dbReference type="SAM" id="Phobius"/>
    </source>
</evidence>
<feature type="transmembrane region" description="Helical" evidence="1">
    <location>
        <begin position="145"/>
        <end position="169"/>
    </location>
</feature>
<name>A0A2N6SGV7_9BACL</name>
<dbReference type="Pfam" id="PF02517">
    <property type="entry name" value="Rce1-like"/>
    <property type="match status" value="1"/>
</dbReference>
<protein>
    <submittedName>
        <fullName evidence="3">CPBP family intramembrane metalloprotease</fullName>
    </submittedName>
</protein>
<keyword evidence="3" id="KW-0645">Protease</keyword>
<keyword evidence="3" id="KW-0482">Metalloprotease</keyword>
<sequence>MNSLRSNALKLYLLGTLGQITLVCIVVFFLRQSGTTVDYTTTIGIVAIIVGGISSAQWGTIVAIKYKKIDFKTVISDFFRVKQSYKNYLLVIFFLSLNFLYIIFGGNVTITLWYIPIIMFVKHIAFGGLEEIGWRYLFQPLLQEWLSYITSTVLTFIAWGTWHFLFFYIDGSLSKVSVIPFLVGLLTNSFLLSAIYNMTKSLWICAMTHSLINVCSQIFEGGNTYISYLCKVIVIVLAIILSNKAIQRNNCIK</sequence>
<reference evidence="3 4" key="1">
    <citation type="submission" date="2017-09" db="EMBL/GenBank/DDBJ databases">
        <title>Bacterial strain isolated from the female urinary microbiota.</title>
        <authorList>
            <person name="Thomas-White K."/>
            <person name="Kumar N."/>
            <person name="Forster S."/>
            <person name="Putonti C."/>
            <person name="Lawley T."/>
            <person name="Wolfe A.J."/>
        </authorList>
    </citation>
    <scope>NUCLEOTIDE SEQUENCE [LARGE SCALE GENOMIC DNA]</scope>
    <source>
        <strain evidence="3 4">UMB0186</strain>
    </source>
</reference>
<dbReference type="EMBL" id="PNGT01000001">
    <property type="protein sequence ID" value="PMC53172.1"/>
    <property type="molecule type" value="Genomic_DNA"/>
</dbReference>
<dbReference type="InterPro" id="IPR042150">
    <property type="entry name" value="MmRce1-like"/>
</dbReference>
<dbReference type="PANTHER" id="PTHR35797:SF1">
    <property type="entry name" value="PROTEASE"/>
    <property type="match status" value="1"/>
</dbReference>
<dbReference type="GO" id="GO:0004175">
    <property type="term" value="F:endopeptidase activity"/>
    <property type="evidence" value="ECO:0007669"/>
    <property type="project" value="UniProtKB-ARBA"/>
</dbReference>
<gene>
    <name evidence="3" type="ORF">CJ218_01120</name>
</gene>
<feature type="domain" description="CAAX prenyl protease 2/Lysostaphin resistance protein A-like" evidence="2">
    <location>
        <begin position="116"/>
        <end position="214"/>
    </location>
</feature>
<dbReference type="InterPro" id="IPR003675">
    <property type="entry name" value="Rce1/LyrA-like_dom"/>
</dbReference>
<dbReference type="GO" id="GO:0008237">
    <property type="term" value="F:metallopeptidase activity"/>
    <property type="evidence" value="ECO:0007669"/>
    <property type="project" value="UniProtKB-KW"/>
</dbReference>
<keyword evidence="1" id="KW-1133">Transmembrane helix</keyword>
<evidence type="ECO:0000313" key="4">
    <source>
        <dbReference type="Proteomes" id="UP000235670"/>
    </source>
</evidence>
<keyword evidence="3" id="KW-0378">Hydrolase</keyword>
<organism evidence="3 4">
    <name type="scientific">Gemella sanguinis</name>
    <dbReference type="NCBI Taxonomy" id="84135"/>
    <lineage>
        <taxon>Bacteria</taxon>
        <taxon>Bacillati</taxon>
        <taxon>Bacillota</taxon>
        <taxon>Bacilli</taxon>
        <taxon>Bacillales</taxon>
        <taxon>Gemellaceae</taxon>
        <taxon>Gemella</taxon>
    </lineage>
</organism>
<dbReference type="AlphaFoldDB" id="A0A2N6SGV7"/>
<dbReference type="PANTHER" id="PTHR35797">
    <property type="entry name" value="PROTEASE-RELATED"/>
    <property type="match status" value="1"/>
</dbReference>
<feature type="transmembrane region" description="Helical" evidence="1">
    <location>
        <begin position="42"/>
        <end position="64"/>
    </location>
</feature>
<dbReference type="STRING" id="84135.GCA_001052115_00025"/>
<dbReference type="RefSeq" id="WP_102189324.1">
    <property type="nucleotide sequence ID" value="NZ_PNGT01000001.1"/>
</dbReference>
<accession>A0A2N6SGV7</accession>
<comment type="caution">
    <text evidence="3">The sequence shown here is derived from an EMBL/GenBank/DDBJ whole genome shotgun (WGS) entry which is preliminary data.</text>
</comment>
<dbReference type="OrthoDB" id="9777755at2"/>
<dbReference type="GO" id="GO:0006508">
    <property type="term" value="P:proteolysis"/>
    <property type="evidence" value="ECO:0007669"/>
    <property type="project" value="UniProtKB-KW"/>
</dbReference>
<keyword evidence="1" id="KW-0812">Transmembrane</keyword>
<feature type="transmembrane region" description="Helical" evidence="1">
    <location>
        <begin position="175"/>
        <end position="195"/>
    </location>
</feature>
<evidence type="ECO:0000313" key="3">
    <source>
        <dbReference type="EMBL" id="PMC53172.1"/>
    </source>
</evidence>
<feature type="transmembrane region" description="Helical" evidence="1">
    <location>
        <begin position="85"/>
        <end position="104"/>
    </location>
</feature>
<feature type="transmembrane region" description="Helical" evidence="1">
    <location>
        <begin position="225"/>
        <end position="246"/>
    </location>
</feature>
<keyword evidence="1" id="KW-0472">Membrane</keyword>
<dbReference type="Proteomes" id="UP000235670">
    <property type="component" value="Unassembled WGS sequence"/>
</dbReference>